<evidence type="ECO:0000313" key="2">
    <source>
        <dbReference type="EMBL" id="CAA9391056.1"/>
    </source>
</evidence>
<feature type="region of interest" description="Disordered" evidence="1">
    <location>
        <begin position="52"/>
        <end position="232"/>
    </location>
</feature>
<protein>
    <submittedName>
        <fullName evidence="2">Uncharacterized protein</fullName>
    </submittedName>
</protein>
<name>A0A6J4NLN2_9BACT</name>
<organism evidence="2">
    <name type="scientific">uncultured Phycisphaerae bacterium</name>
    <dbReference type="NCBI Taxonomy" id="904963"/>
    <lineage>
        <taxon>Bacteria</taxon>
        <taxon>Pseudomonadati</taxon>
        <taxon>Planctomycetota</taxon>
        <taxon>Phycisphaerae</taxon>
        <taxon>environmental samples</taxon>
    </lineage>
</organism>
<dbReference type="EMBL" id="CADCUQ010000276">
    <property type="protein sequence ID" value="CAA9391056.1"/>
    <property type="molecule type" value="Genomic_DNA"/>
</dbReference>
<sequence>GDRTAGTAPHHPAAELPPVLAVALPPGRGGGVGAGRPGVTLLAAAARLPEVVRAGAEPERPALGPRADHLSRRALRHAPHAPVHAARPPAVRPAGRVRPARRRHRRRPGQPPDRPSARLRLPRLVELAGPLAVVERPGHRRRGGHPPQAQCGTDQHRAGHGADAGRPADRRLPAAGLRRPDRRRRAGRSGRRGRRRAARGGPDRDRRRGTRSAAPGAVPEHGAAGCGGSAGV</sequence>
<reference evidence="2" key="1">
    <citation type="submission" date="2020-02" db="EMBL/GenBank/DDBJ databases">
        <authorList>
            <person name="Meier V. D."/>
        </authorList>
    </citation>
    <scope>NUCLEOTIDE SEQUENCE</scope>
    <source>
        <strain evidence="2">AVDCRST_MAG64</strain>
    </source>
</reference>
<feature type="compositionally biased region" description="Low complexity" evidence="1">
    <location>
        <begin position="80"/>
        <end position="97"/>
    </location>
</feature>
<gene>
    <name evidence="2" type="ORF">AVDCRST_MAG64-1195</name>
</gene>
<dbReference type="AlphaFoldDB" id="A0A6J4NLN2"/>
<proteinExistence type="predicted"/>
<evidence type="ECO:0000256" key="1">
    <source>
        <dbReference type="SAM" id="MobiDB-lite"/>
    </source>
</evidence>
<feature type="compositionally biased region" description="Basic residues" evidence="1">
    <location>
        <begin position="180"/>
        <end position="198"/>
    </location>
</feature>
<feature type="compositionally biased region" description="Basic and acidic residues" evidence="1">
    <location>
        <begin position="56"/>
        <end position="71"/>
    </location>
</feature>
<feature type="compositionally biased region" description="Basic residues" evidence="1">
    <location>
        <begin position="98"/>
        <end position="108"/>
    </location>
</feature>
<accession>A0A6J4NLN2</accession>
<feature type="non-terminal residue" evidence="2">
    <location>
        <position position="232"/>
    </location>
</feature>
<feature type="non-terminal residue" evidence="2">
    <location>
        <position position="1"/>
    </location>
</feature>